<accession>A0A1G2UTX3</accession>
<dbReference type="InterPro" id="IPR036113">
    <property type="entry name" value="Asp/Glu-ADT_sf_sub_c"/>
</dbReference>
<proteinExistence type="predicted"/>
<dbReference type="Pfam" id="PF02686">
    <property type="entry name" value="GatC"/>
    <property type="match status" value="1"/>
</dbReference>
<dbReference type="Proteomes" id="UP000177276">
    <property type="component" value="Unassembled WGS sequence"/>
</dbReference>
<organism evidence="1 2">
    <name type="scientific">Candidatus Zambryskibacteria bacterium RIFCSPLOWO2_12_FULL_39_16</name>
    <dbReference type="NCBI Taxonomy" id="1802775"/>
    <lineage>
        <taxon>Bacteria</taxon>
        <taxon>Candidatus Zambryskiibacteriota</taxon>
    </lineage>
</organism>
<dbReference type="InterPro" id="IPR003837">
    <property type="entry name" value="GatC"/>
</dbReference>
<dbReference type="AlphaFoldDB" id="A0A1G2UTX3"/>
<gene>
    <name evidence="1" type="ORF">A3G46_02390</name>
</gene>
<comment type="caution">
    <text evidence="1">The sequence shown here is derived from an EMBL/GenBank/DDBJ whole genome shotgun (WGS) entry which is preliminary data.</text>
</comment>
<dbReference type="Gene3D" id="1.10.20.60">
    <property type="entry name" value="Glu-tRNAGln amidotransferase C subunit, N-terminal domain"/>
    <property type="match status" value="1"/>
</dbReference>
<dbReference type="NCBIfam" id="TIGR00135">
    <property type="entry name" value="gatC"/>
    <property type="match status" value="1"/>
</dbReference>
<protein>
    <recommendedName>
        <fullName evidence="3">Aspartyl/glutamyl-tRNA(Asn/Gln) amidotransferase subunit C</fullName>
    </recommendedName>
</protein>
<dbReference type="SUPFAM" id="SSF141000">
    <property type="entry name" value="Glu-tRNAGln amidotransferase C subunit"/>
    <property type="match status" value="1"/>
</dbReference>
<reference evidence="1 2" key="1">
    <citation type="journal article" date="2016" name="Nat. Commun.">
        <title>Thousands of microbial genomes shed light on interconnected biogeochemical processes in an aquifer system.</title>
        <authorList>
            <person name="Anantharaman K."/>
            <person name="Brown C.T."/>
            <person name="Hug L.A."/>
            <person name="Sharon I."/>
            <person name="Castelle C.J."/>
            <person name="Probst A.J."/>
            <person name="Thomas B.C."/>
            <person name="Singh A."/>
            <person name="Wilkins M.J."/>
            <person name="Karaoz U."/>
            <person name="Brodie E.L."/>
            <person name="Williams K.H."/>
            <person name="Hubbard S.S."/>
            <person name="Banfield J.F."/>
        </authorList>
    </citation>
    <scope>NUCLEOTIDE SEQUENCE [LARGE SCALE GENOMIC DNA]</scope>
</reference>
<dbReference type="GO" id="GO:0006450">
    <property type="term" value="P:regulation of translational fidelity"/>
    <property type="evidence" value="ECO:0007669"/>
    <property type="project" value="InterPro"/>
</dbReference>
<evidence type="ECO:0008006" key="3">
    <source>
        <dbReference type="Google" id="ProtNLM"/>
    </source>
</evidence>
<name>A0A1G2UTX3_9BACT</name>
<sequence>MISKEEIKKLADLARIDIGEMEQEKLASEIDAILGYVKSIQGLHPDKTFSLENVEEGLEVGTPRNIMREDINPTEPETHSKELIAEFPNSENNYLKVKKIL</sequence>
<evidence type="ECO:0000313" key="2">
    <source>
        <dbReference type="Proteomes" id="UP000177276"/>
    </source>
</evidence>
<dbReference type="EMBL" id="MHWS01000003">
    <property type="protein sequence ID" value="OHB12841.1"/>
    <property type="molecule type" value="Genomic_DNA"/>
</dbReference>
<evidence type="ECO:0000313" key="1">
    <source>
        <dbReference type="EMBL" id="OHB12841.1"/>
    </source>
</evidence>